<dbReference type="EMBL" id="BARU01003163">
    <property type="protein sequence ID" value="GAH21060.1"/>
    <property type="molecule type" value="Genomic_DNA"/>
</dbReference>
<gene>
    <name evidence="1" type="ORF">S03H2_07003</name>
</gene>
<feature type="non-terminal residue" evidence="1">
    <location>
        <position position="181"/>
    </location>
</feature>
<name>X1EL53_9ZZZZ</name>
<organism evidence="1">
    <name type="scientific">marine sediment metagenome</name>
    <dbReference type="NCBI Taxonomy" id="412755"/>
    <lineage>
        <taxon>unclassified sequences</taxon>
        <taxon>metagenomes</taxon>
        <taxon>ecological metagenomes</taxon>
    </lineage>
</organism>
<proteinExistence type="predicted"/>
<evidence type="ECO:0000313" key="1">
    <source>
        <dbReference type="EMBL" id="GAH21060.1"/>
    </source>
</evidence>
<dbReference type="AlphaFoldDB" id="X1EL53"/>
<reference evidence="1" key="1">
    <citation type="journal article" date="2014" name="Front. Microbiol.">
        <title>High frequency of phylogenetically diverse reductive dehalogenase-homologous genes in deep subseafloor sedimentary metagenomes.</title>
        <authorList>
            <person name="Kawai M."/>
            <person name="Futagami T."/>
            <person name="Toyoda A."/>
            <person name="Takaki Y."/>
            <person name="Nishi S."/>
            <person name="Hori S."/>
            <person name="Arai W."/>
            <person name="Tsubouchi T."/>
            <person name="Morono Y."/>
            <person name="Uchiyama I."/>
            <person name="Ito T."/>
            <person name="Fujiyama A."/>
            <person name="Inagaki F."/>
            <person name="Takami H."/>
        </authorList>
    </citation>
    <scope>NUCLEOTIDE SEQUENCE</scope>
    <source>
        <strain evidence="1">Expedition CK06-06</strain>
    </source>
</reference>
<comment type="caution">
    <text evidence="1">The sequence shown here is derived from an EMBL/GenBank/DDBJ whole genome shotgun (WGS) entry which is preliminary data.</text>
</comment>
<protein>
    <submittedName>
        <fullName evidence="1">Uncharacterized protein</fullName>
    </submittedName>
</protein>
<sequence length="181" mass="20917">MSGVNYVKYVHRRKRYAITVINNTFKSPNFKIRDKTIFFIEPDVEISKDIEKKEIEKTVKEGERKILNRYHEHIETNKKNGIGVMERKRTGTRVKIGSKLITGRKRVAFFTIDGYFGGPAVHSYNIIKMFIKNGVEFDVFSFGFGKKKNKGLLNDLGIRIYPTASIDFGKYNIFHVQANSA</sequence>
<accession>X1EL53</accession>